<evidence type="ECO:0000313" key="1">
    <source>
        <dbReference type="EMBL" id="MFD2096800.1"/>
    </source>
</evidence>
<proteinExistence type="predicted"/>
<organism evidence="1 2">
    <name type="scientific">Corallincola platygyrae</name>
    <dbReference type="NCBI Taxonomy" id="1193278"/>
    <lineage>
        <taxon>Bacteria</taxon>
        <taxon>Pseudomonadati</taxon>
        <taxon>Pseudomonadota</taxon>
        <taxon>Gammaproteobacteria</taxon>
        <taxon>Alteromonadales</taxon>
        <taxon>Psychromonadaceae</taxon>
        <taxon>Corallincola</taxon>
    </lineage>
</organism>
<dbReference type="Proteomes" id="UP001597380">
    <property type="component" value="Unassembled WGS sequence"/>
</dbReference>
<reference evidence="2" key="1">
    <citation type="journal article" date="2019" name="Int. J. Syst. Evol. Microbiol.">
        <title>The Global Catalogue of Microorganisms (GCM) 10K type strain sequencing project: providing services to taxonomists for standard genome sequencing and annotation.</title>
        <authorList>
            <consortium name="The Broad Institute Genomics Platform"/>
            <consortium name="The Broad Institute Genome Sequencing Center for Infectious Disease"/>
            <person name="Wu L."/>
            <person name="Ma J."/>
        </authorList>
    </citation>
    <scope>NUCLEOTIDE SEQUENCE [LARGE SCALE GENOMIC DNA]</scope>
    <source>
        <strain evidence="2">CGMCC 1.10992</strain>
    </source>
</reference>
<dbReference type="RefSeq" id="WP_345339503.1">
    <property type="nucleotide sequence ID" value="NZ_BAABLI010000009.1"/>
</dbReference>
<dbReference type="EMBL" id="JBHUHT010000013">
    <property type="protein sequence ID" value="MFD2096800.1"/>
    <property type="molecule type" value="Genomic_DNA"/>
</dbReference>
<accession>A0ABW4XP22</accession>
<dbReference type="SUPFAM" id="SSF57938">
    <property type="entry name" value="DnaJ/Hsp40 cysteine-rich domain"/>
    <property type="match status" value="1"/>
</dbReference>
<sequence length="72" mass="7962">MSSQSRICPECEGTGIFTLVSQRGMEGLYREVIDCPECQGSGIQLQQQHKLVKPQWQTIKHSATPSLSEAAK</sequence>
<dbReference type="InterPro" id="IPR036410">
    <property type="entry name" value="HSP_DnaJ_Cys-rich_dom_sf"/>
</dbReference>
<keyword evidence="2" id="KW-1185">Reference proteome</keyword>
<protein>
    <submittedName>
        <fullName evidence="1">Uncharacterized protein</fullName>
    </submittedName>
</protein>
<name>A0ABW4XP22_9GAMM</name>
<gene>
    <name evidence="1" type="ORF">ACFSJ3_12455</name>
</gene>
<comment type="caution">
    <text evidence="1">The sequence shown here is derived from an EMBL/GenBank/DDBJ whole genome shotgun (WGS) entry which is preliminary data.</text>
</comment>
<dbReference type="Gene3D" id="6.20.20.10">
    <property type="match status" value="1"/>
</dbReference>
<evidence type="ECO:0000313" key="2">
    <source>
        <dbReference type="Proteomes" id="UP001597380"/>
    </source>
</evidence>